<keyword evidence="3" id="KW-1185">Reference proteome</keyword>
<comment type="caution">
    <text evidence="2">The sequence shown here is derived from an EMBL/GenBank/DDBJ whole genome shotgun (WGS) entry which is preliminary data.</text>
</comment>
<evidence type="ECO:0000313" key="2">
    <source>
        <dbReference type="EMBL" id="MDQ9171704.1"/>
    </source>
</evidence>
<comment type="similarity">
    <text evidence="1">Belongs to the UPF0145 family.</text>
</comment>
<accession>A0ABU1BS50</accession>
<dbReference type="InterPro" id="IPR035439">
    <property type="entry name" value="UPF0145_dom_sf"/>
</dbReference>
<evidence type="ECO:0000313" key="3">
    <source>
        <dbReference type="Proteomes" id="UP001225596"/>
    </source>
</evidence>
<dbReference type="Proteomes" id="UP001225596">
    <property type="component" value="Unassembled WGS sequence"/>
</dbReference>
<organism evidence="2 3">
    <name type="scientific">Keguizhuia sedimenti</name>
    <dbReference type="NCBI Taxonomy" id="3064264"/>
    <lineage>
        <taxon>Bacteria</taxon>
        <taxon>Pseudomonadati</taxon>
        <taxon>Pseudomonadota</taxon>
        <taxon>Betaproteobacteria</taxon>
        <taxon>Burkholderiales</taxon>
        <taxon>Oxalobacteraceae</taxon>
        <taxon>Keguizhuia</taxon>
    </lineage>
</organism>
<protein>
    <submittedName>
        <fullName evidence="2">Heavy metal-binding domain-containing protein</fullName>
    </submittedName>
</protein>
<dbReference type="RefSeq" id="WP_338437644.1">
    <property type="nucleotide sequence ID" value="NZ_JAUYVH010000011.1"/>
</dbReference>
<dbReference type="Pfam" id="PF01906">
    <property type="entry name" value="YbjQ_1"/>
    <property type="match status" value="1"/>
</dbReference>
<dbReference type="EMBL" id="JAUYVH010000011">
    <property type="protein sequence ID" value="MDQ9171704.1"/>
    <property type="molecule type" value="Genomic_DNA"/>
</dbReference>
<evidence type="ECO:0000256" key="1">
    <source>
        <dbReference type="ARBA" id="ARBA00010751"/>
    </source>
</evidence>
<gene>
    <name evidence="2" type="ORF">Q8A64_14920</name>
</gene>
<dbReference type="SUPFAM" id="SSF117782">
    <property type="entry name" value="YbjQ-like"/>
    <property type="match status" value="1"/>
</dbReference>
<reference evidence="2 3" key="1">
    <citation type="submission" date="2023-08" db="EMBL/GenBank/DDBJ databases">
        <title>Oxalobacteraceae gen .nov., isolated from river sludge outside the plant.</title>
        <authorList>
            <person name="Zhao S.Y."/>
        </authorList>
    </citation>
    <scope>NUCLEOTIDE SEQUENCE [LARGE SCALE GENOMIC DNA]</scope>
    <source>
        <strain evidence="2 3">R-40</strain>
    </source>
</reference>
<dbReference type="InterPro" id="IPR002765">
    <property type="entry name" value="UPF0145_YbjQ-like"/>
</dbReference>
<name>A0ABU1BS50_9BURK</name>
<dbReference type="PANTHER" id="PTHR34068:SF2">
    <property type="entry name" value="UPF0145 PROTEIN SCO3412"/>
    <property type="match status" value="1"/>
</dbReference>
<sequence>MEILVIWALFILVGYIFGKRAEKKHYASIHEREKKLLKLPATTSKFPIGIPLSSIERTGLVTGSVVVSSDYFKRTVAGLRKLVGGPIQSYETLVDRARREATLRLKESCPGAAQIINLRYETSPIFDGAKDTVTSIEVLAYGTAIYCVAKQ</sequence>
<dbReference type="Gene3D" id="3.30.110.70">
    <property type="entry name" value="Hypothetical protein apc22750. Chain B"/>
    <property type="match status" value="1"/>
</dbReference>
<proteinExistence type="inferred from homology"/>
<dbReference type="PANTHER" id="PTHR34068">
    <property type="entry name" value="UPF0145 PROTEIN YBJQ"/>
    <property type="match status" value="1"/>
</dbReference>